<proteinExistence type="predicted"/>
<name>X1J5M4_9ZZZZ</name>
<comment type="caution">
    <text evidence="1">The sequence shown here is derived from an EMBL/GenBank/DDBJ whole genome shotgun (WGS) entry which is preliminary data.</text>
</comment>
<accession>X1J5M4</accession>
<evidence type="ECO:0000313" key="1">
    <source>
        <dbReference type="EMBL" id="GAH89981.1"/>
    </source>
</evidence>
<reference evidence="1" key="1">
    <citation type="journal article" date="2014" name="Front. Microbiol.">
        <title>High frequency of phylogenetically diverse reductive dehalogenase-homologous genes in deep subseafloor sedimentary metagenomes.</title>
        <authorList>
            <person name="Kawai M."/>
            <person name="Futagami T."/>
            <person name="Toyoda A."/>
            <person name="Takaki Y."/>
            <person name="Nishi S."/>
            <person name="Hori S."/>
            <person name="Arai W."/>
            <person name="Tsubouchi T."/>
            <person name="Morono Y."/>
            <person name="Uchiyama I."/>
            <person name="Ito T."/>
            <person name="Fujiyama A."/>
            <person name="Inagaki F."/>
            <person name="Takami H."/>
        </authorList>
    </citation>
    <scope>NUCLEOTIDE SEQUENCE</scope>
    <source>
        <strain evidence="1">Expedition CK06-06</strain>
    </source>
</reference>
<sequence>MTLKQLLADGKLVKHRTSRQEIASLLKVVERDITDASIELVSADRRFAIAYFVSV</sequence>
<gene>
    <name evidence="1" type="ORF">S06H3_05655</name>
</gene>
<organism evidence="1">
    <name type="scientific">marine sediment metagenome</name>
    <dbReference type="NCBI Taxonomy" id="412755"/>
    <lineage>
        <taxon>unclassified sequences</taxon>
        <taxon>metagenomes</taxon>
        <taxon>ecological metagenomes</taxon>
    </lineage>
</organism>
<dbReference type="EMBL" id="BARV01002117">
    <property type="protein sequence ID" value="GAH89981.1"/>
    <property type="molecule type" value="Genomic_DNA"/>
</dbReference>
<dbReference type="AlphaFoldDB" id="X1J5M4"/>
<protein>
    <submittedName>
        <fullName evidence="1">Uncharacterized protein</fullName>
    </submittedName>
</protein>